<keyword evidence="2" id="KW-1185">Reference proteome</keyword>
<reference evidence="1 2" key="1">
    <citation type="submission" date="2016-04" db="EMBL/GenBank/DDBJ databases">
        <title>Complete genome sequence of natural rubber-degrading, novel Gram-negative bacterium, Rhizobacter gummiphilus strain NS21.</title>
        <authorList>
            <person name="Tabata M."/>
            <person name="Kasai D."/>
            <person name="Fukuda M."/>
        </authorList>
    </citation>
    <scope>NUCLEOTIDE SEQUENCE [LARGE SCALE GENOMIC DNA]</scope>
    <source>
        <strain evidence="1 2">NS21</strain>
    </source>
</reference>
<name>A0A1W6LCX5_9BURK</name>
<gene>
    <name evidence="1" type="ORF">A4W93_20650</name>
</gene>
<evidence type="ECO:0000313" key="1">
    <source>
        <dbReference type="EMBL" id="ARN22115.1"/>
    </source>
</evidence>
<accession>A0A1W6LCX5</accession>
<dbReference type="RefSeq" id="WP_085752413.1">
    <property type="nucleotide sequence ID" value="NZ_BSPR01000006.1"/>
</dbReference>
<dbReference type="KEGG" id="rgu:A4W93_20650"/>
<dbReference type="OrthoDB" id="9156029at2"/>
<dbReference type="AlphaFoldDB" id="A0A1W6LCX5"/>
<proteinExistence type="predicted"/>
<protein>
    <submittedName>
        <fullName evidence="1">Uncharacterized protein</fullName>
    </submittedName>
</protein>
<dbReference type="Proteomes" id="UP000193427">
    <property type="component" value="Chromosome"/>
</dbReference>
<dbReference type="EMBL" id="CP015118">
    <property type="protein sequence ID" value="ARN22115.1"/>
    <property type="molecule type" value="Genomic_DNA"/>
</dbReference>
<sequence length="61" mass="7108">MGFTELTGKYHRLRNELEEAYAAPAWNRPKIDRIADEIVATEKALATLHPHDEEHQMHLEL</sequence>
<organism evidence="1 2">
    <name type="scientific">Piscinibacter gummiphilus</name>
    <dbReference type="NCBI Taxonomy" id="946333"/>
    <lineage>
        <taxon>Bacteria</taxon>
        <taxon>Pseudomonadati</taxon>
        <taxon>Pseudomonadota</taxon>
        <taxon>Betaproteobacteria</taxon>
        <taxon>Burkholderiales</taxon>
        <taxon>Sphaerotilaceae</taxon>
        <taxon>Piscinibacter</taxon>
    </lineage>
</organism>
<evidence type="ECO:0000313" key="2">
    <source>
        <dbReference type="Proteomes" id="UP000193427"/>
    </source>
</evidence>